<keyword evidence="6 8" id="KW-1133">Transmembrane helix</keyword>
<dbReference type="EMBL" id="JAMD01000016">
    <property type="protein sequence ID" value="KEJ94245.1"/>
    <property type="molecule type" value="Genomic_DNA"/>
</dbReference>
<dbReference type="Pfam" id="PF01032">
    <property type="entry name" value="FecCD"/>
    <property type="match status" value="1"/>
</dbReference>
<gene>
    <name evidence="9" type="ORF">SUH3_07645</name>
</gene>
<dbReference type="CDD" id="cd06550">
    <property type="entry name" value="TM_ABC_iron-siderophores_like"/>
    <property type="match status" value="1"/>
</dbReference>
<feature type="transmembrane region" description="Helical" evidence="8">
    <location>
        <begin position="256"/>
        <end position="278"/>
    </location>
</feature>
<sequence length="348" mass="34981">MTLIIDTQAAAPASHARNRGTRRAVIVLNMLGLCLVGLIALTLSCGQGCLPPAHVLAALTGADAGGADFVVNDLRLPRALMSLVVGLCFGLGGAAFQVMLRNPLASPDIIGISAGAGAAAVFAIVVLSLEGWAVSAVAVSAGLGIATLIWGLSSGRGAAGARLILVGIGVSAMLNSVTSYLLLDAPAWDRAEAMRWLTGSMNGAQLVQVWPVVAALAVFGGLLAVSARDLDLLRLGDDAARALGVRSDATRFRVTLAAVGLVAFATSAAGPVAFVAFLSGPIAARLTRGGRFILPAAGLIGAILVLAGDYAGQFMLPARLPVGVVTGAIGAPFLLLLIVKANRNGGTL</sequence>
<feature type="transmembrane region" description="Helical" evidence="8">
    <location>
        <begin position="132"/>
        <end position="151"/>
    </location>
</feature>
<feature type="transmembrane region" description="Helical" evidence="8">
    <location>
        <begin position="203"/>
        <end position="225"/>
    </location>
</feature>
<evidence type="ECO:0000256" key="6">
    <source>
        <dbReference type="ARBA" id="ARBA00022989"/>
    </source>
</evidence>
<feature type="transmembrane region" description="Helical" evidence="8">
    <location>
        <begin position="290"/>
        <end position="308"/>
    </location>
</feature>
<comment type="subcellular location">
    <subcellularLocation>
        <location evidence="1">Cell membrane</location>
        <topology evidence="1">Multi-pass membrane protein</topology>
    </subcellularLocation>
</comment>
<feature type="transmembrane region" description="Helical" evidence="8">
    <location>
        <begin position="320"/>
        <end position="339"/>
    </location>
</feature>
<comment type="caution">
    <text evidence="9">The sequence shown here is derived from an EMBL/GenBank/DDBJ whole genome shotgun (WGS) entry which is preliminary data.</text>
</comment>
<evidence type="ECO:0000256" key="7">
    <source>
        <dbReference type="ARBA" id="ARBA00023136"/>
    </source>
</evidence>
<dbReference type="InterPro" id="IPR037294">
    <property type="entry name" value="ABC_BtuC-like"/>
</dbReference>
<evidence type="ECO:0000256" key="8">
    <source>
        <dbReference type="SAM" id="Phobius"/>
    </source>
</evidence>
<evidence type="ECO:0000313" key="10">
    <source>
        <dbReference type="Proteomes" id="UP000027746"/>
    </source>
</evidence>
<dbReference type="GO" id="GO:0005886">
    <property type="term" value="C:plasma membrane"/>
    <property type="evidence" value="ECO:0007669"/>
    <property type="project" value="UniProtKB-SubCell"/>
</dbReference>
<evidence type="ECO:0000256" key="1">
    <source>
        <dbReference type="ARBA" id="ARBA00004651"/>
    </source>
</evidence>
<feature type="transmembrane region" description="Helical" evidence="8">
    <location>
        <begin position="163"/>
        <end position="183"/>
    </location>
</feature>
<protein>
    <submittedName>
        <fullName evidence="9">ABC transporter permease</fullName>
    </submittedName>
</protein>
<dbReference type="Proteomes" id="UP000027746">
    <property type="component" value="Unassembled WGS sequence"/>
</dbReference>
<evidence type="ECO:0000256" key="3">
    <source>
        <dbReference type="ARBA" id="ARBA00022448"/>
    </source>
</evidence>
<reference evidence="9 10" key="1">
    <citation type="submission" date="2014-01" db="EMBL/GenBank/DDBJ databases">
        <title>Sulfitobacter sp. H3 (MCCC 1A00686) Genome Sequencing.</title>
        <authorList>
            <person name="Lai Q."/>
            <person name="Hong Z."/>
        </authorList>
    </citation>
    <scope>NUCLEOTIDE SEQUENCE [LARGE SCALE GENOMIC DNA]</scope>
    <source>
        <strain evidence="9 10">H3</strain>
    </source>
</reference>
<comment type="similarity">
    <text evidence="2">Belongs to the binding-protein-dependent transport system permease family. FecCD subfamily.</text>
</comment>
<dbReference type="Gene3D" id="1.10.3470.10">
    <property type="entry name" value="ABC transporter involved in vitamin B12 uptake, BtuC"/>
    <property type="match status" value="1"/>
</dbReference>
<proteinExistence type="inferred from homology"/>
<organism evidence="9 10">
    <name type="scientific">Pseudosulfitobacter pseudonitzschiae</name>
    <dbReference type="NCBI Taxonomy" id="1402135"/>
    <lineage>
        <taxon>Bacteria</taxon>
        <taxon>Pseudomonadati</taxon>
        <taxon>Pseudomonadota</taxon>
        <taxon>Alphaproteobacteria</taxon>
        <taxon>Rhodobacterales</taxon>
        <taxon>Roseobacteraceae</taxon>
        <taxon>Pseudosulfitobacter</taxon>
    </lineage>
</organism>
<evidence type="ECO:0000256" key="4">
    <source>
        <dbReference type="ARBA" id="ARBA00022475"/>
    </source>
</evidence>
<evidence type="ECO:0000313" key="9">
    <source>
        <dbReference type="EMBL" id="KEJ94245.1"/>
    </source>
</evidence>
<dbReference type="InterPro" id="IPR000522">
    <property type="entry name" value="ABC_transptr_permease_BtuC"/>
</dbReference>
<dbReference type="PANTHER" id="PTHR30472:SF24">
    <property type="entry name" value="FERRIC ENTEROBACTIN TRANSPORT SYSTEM PERMEASE PROTEIN FEPG"/>
    <property type="match status" value="1"/>
</dbReference>
<dbReference type="AlphaFoldDB" id="A0A073IX98"/>
<feature type="transmembrane region" description="Helical" evidence="8">
    <location>
        <begin position="109"/>
        <end position="126"/>
    </location>
</feature>
<name>A0A073IX98_9RHOB</name>
<dbReference type="SUPFAM" id="SSF81345">
    <property type="entry name" value="ABC transporter involved in vitamin B12 uptake, BtuC"/>
    <property type="match status" value="1"/>
</dbReference>
<keyword evidence="3" id="KW-0813">Transport</keyword>
<accession>A0A073IX98</accession>
<dbReference type="GO" id="GO:0022857">
    <property type="term" value="F:transmembrane transporter activity"/>
    <property type="evidence" value="ECO:0007669"/>
    <property type="project" value="InterPro"/>
</dbReference>
<feature type="transmembrane region" description="Helical" evidence="8">
    <location>
        <begin position="24"/>
        <end position="43"/>
    </location>
</feature>
<evidence type="ECO:0000256" key="2">
    <source>
        <dbReference type="ARBA" id="ARBA00007935"/>
    </source>
</evidence>
<dbReference type="GO" id="GO:0033214">
    <property type="term" value="P:siderophore-iron import into cell"/>
    <property type="evidence" value="ECO:0007669"/>
    <property type="project" value="TreeGrafter"/>
</dbReference>
<feature type="transmembrane region" description="Helical" evidence="8">
    <location>
        <begin position="79"/>
        <end position="100"/>
    </location>
</feature>
<keyword evidence="4" id="KW-1003">Cell membrane</keyword>
<dbReference type="PANTHER" id="PTHR30472">
    <property type="entry name" value="FERRIC ENTEROBACTIN TRANSPORT SYSTEM PERMEASE PROTEIN"/>
    <property type="match status" value="1"/>
</dbReference>
<keyword evidence="7 8" id="KW-0472">Membrane</keyword>
<keyword evidence="10" id="KW-1185">Reference proteome</keyword>
<keyword evidence="5 8" id="KW-0812">Transmembrane</keyword>
<evidence type="ECO:0000256" key="5">
    <source>
        <dbReference type="ARBA" id="ARBA00022692"/>
    </source>
</evidence>
<dbReference type="RefSeq" id="WP_234973778.1">
    <property type="nucleotide sequence ID" value="NZ_FQVP01000009.1"/>
</dbReference>